<dbReference type="EMBL" id="SZYD01000009">
    <property type="protein sequence ID" value="KAD5318347.1"/>
    <property type="molecule type" value="Genomic_DNA"/>
</dbReference>
<accession>A0A5N6NXF9</accession>
<comment type="caution">
    <text evidence="1">The sequence shown here is derived from an EMBL/GenBank/DDBJ whole genome shotgun (WGS) entry which is preliminary data.</text>
</comment>
<reference evidence="1 2" key="1">
    <citation type="submission" date="2019-05" db="EMBL/GenBank/DDBJ databases">
        <title>Mikania micrantha, genome provides insights into the molecular mechanism of rapid growth.</title>
        <authorList>
            <person name="Liu B."/>
        </authorList>
    </citation>
    <scope>NUCLEOTIDE SEQUENCE [LARGE SCALE GENOMIC DNA]</scope>
    <source>
        <strain evidence="1">NLD-2019</strain>
        <tissue evidence="1">Leaf</tissue>
    </source>
</reference>
<proteinExistence type="predicted"/>
<organism evidence="1 2">
    <name type="scientific">Mikania micrantha</name>
    <name type="common">bitter vine</name>
    <dbReference type="NCBI Taxonomy" id="192012"/>
    <lineage>
        <taxon>Eukaryota</taxon>
        <taxon>Viridiplantae</taxon>
        <taxon>Streptophyta</taxon>
        <taxon>Embryophyta</taxon>
        <taxon>Tracheophyta</taxon>
        <taxon>Spermatophyta</taxon>
        <taxon>Magnoliopsida</taxon>
        <taxon>eudicotyledons</taxon>
        <taxon>Gunneridae</taxon>
        <taxon>Pentapetalae</taxon>
        <taxon>asterids</taxon>
        <taxon>campanulids</taxon>
        <taxon>Asterales</taxon>
        <taxon>Asteraceae</taxon>
        <taxon>Asteroideae</taxon>
        <taxon>Heliantheae alliance</taxon>
        <taxon>Eupatorieae</taxon>
        <taxon>Mikania</taxon>
    </lineage>
</organism>
<dbReference type="AlphaFoldDB" id="A0A5N6NXF9"/>
<dbReference type="Proteomes" id="UP000326396">
    <property type="component" value="Linkage Group LG17"/>
</dbReference>
<evidence type="ECO:0000313" key="2">
    <source>
        <dbReference type="Proteomes" id="UP000326396"/>
    </source>
</evidence>
<keyword evidence="2" id="KW-1185">Reference proteome</keyword>
<name>A0A5N6NXF9_9ASTR</name>
<protein>
    <submittedName>
        <fullName evidence="1">Uncharacterized protein</fullName>
    </submittedName>
</protein>
<evidence type="ECO:0000313" key="1">
    <source>
        <dbReference type="EMBL" id="KAD5318347.1"/>
    </source>
</evidence>
<sequence>MCFRGEDKCGMPAAPMTISGAAWMDHLVWLHKGGGLHRAGGPVAGVRGPCFWLVGAAPNSELTVGGGPAGYFATNFCEGFIPTLSPDASSQVIALDSKSPTLH</sequence>
<gene>
    <name evidence="1" type="ORF">E3N88_18293</name>
</gene>